<keyword evidence="2" id="KW-1185">Reference proteome</keyword>
<protein>
    <submittedName>
        <fullName evidence="1">Uncharacterized protein</fullName>
    </submittedName>
</protein>
<dbReference type="Gramene" id="TuG1812G0700002240.01.T01">
    <property type="protein sequence ID" value="TuG1812G0700002240.01.T01"/>
    <property type="gene ID" value="TuG1812G0700002240.01"/>
</dbReference>
<organism evidence="1 2">
    <name type="scientific">Triticum urartu</name>
    <name type="common">Red wild einkorn</name>
    <name type="synonym">Crithodium urartu</name>
    <dbReference type="NCBI Taxonomy" id="4572"/>
    <lineage>
        <taxon>Eukaryota</taxon>
        <taxon>Viridiplantae</taxon>
        <taxon>Streptophyta</taxon>
        <taxon>Embryophyta</taxon>
        <taxon>Tracheophyta</taxon>
        <taxon>Spermatophyta</taxon>
        <taxon>Magnoliopsida</taxon>
        <taxon>Liliopsida</taxon>
        <taxon>Poales</taxon>
        <taxon>Poaceae</taxon>
        <taxon>BOP clade</taxon>
        <taxon>Pooideae</taxon>
        <taxon>Triticodae</taxon>
        <taxon>Triticeae</taxon>
        <taxon>Triticinae</taxon>
        <taxon>Triticum</taxon>
    </lineage>
</organism>
<proteinExistence type="predicted"/>
<dbReference type="EnsemblPlants" id="TuG1812G0700002240.01.T01">
    <property type="protein sequence ID" value="TuG1812G0700002240.01.T01"/>
    <property type="gene ID" value="TuG1812G0700002240.01"/>
</dbReference>
<accession>A0A8R7V325</accession>
<reference evidence="2" key="1">
    <citation type="journal article" date="2013" name="Nature">
        <title>Draft genome of the wheat A-genome progenitor Triticum urartu.</title>
        <authorList>
            <person name="Ling H.Q."/>
            <person name="Zhao S."/>
            <person name="Liu D."/>
            <person name="Wang J."/>
            <person name="Sun H."/>
            <person name="Zhang C."/>
            <person name="Fan H."/>
            <person name="Li D."/>
            <person name="Dong L."/>
            <person name="Tao Y."/>
            <person name="Gao C."/>
            <person name="Wu H."/>
            <person name="Li Y."/>
            <person name="Cui Y."/>
            <person name="Guo X."/>
            <person name="Zheng S."/>
            <person name="Wang B."/>
            <person name="Yu K."/>
            <person name="Liang Q."/>
            <person name="Yang W."/>
            <person name="Lou X."/>
            <person name="Chen J."/>
            <person name="Feng M."/>
            <person name="Jian J."/>
            <person name="Zhang X."/>
            <person name="Luo G."/>
            <person name="Jiang Y."/>
            <person name="Liu J."/>
            <person name="Wang Z."/>
            <person name="Sha Y."/>
            <person name="Zhang B."/>
            <person name="Wu H."/>
            <person name="Tang D."/>
            <person name="Shen Q."/>
            <person name="Xue P."/>
            <person name="Zou S."/>
            <person name="Wang X."/>
            <person name="Liu X."/>
            <person name="Wang F."/>
            <person name="Yang Y."/>
            <person name="An X."/>
            <person name="Dong Z."/>
            <person name="Zhang K."/>
            <person name="Zhang X."/>
            <person name="Luo M.C."/>
            <person name="Dvorak J."/>
            <person name="Tong Y."/>
            <person name="Wang J."/>
            <person name="Yang H."/>
            <person name="Li Z."/>
            <person name="Wang D."/>
            <person name="Zhang A."/>
            <person name="Wang J."/>
        </authorList>
    </citation>
    <scope>NUCLEOTIDE SEQUENCE</scope>
    <source>
        <strain evidence="2">cv. G1812</strain>
    </source>
</reference>
<evidence type="ECO:0000313" key="2">
    <source>
        <dbReference type="Proteomes" id="UP000015106"/>
    </source>
</evidence>
<evidence type="ECO:0000313" key="1">
    <source>
        <dbReference type="EnsemblPlants" id="TuG1812G0700002240.01.T01"/>
    </source>
</evidence>
<sequence length="85" mass="10051">ESSTATSVQRKLGDFEGRKEQGDIRRFRAICTISMKVYPLRPLSEYSWLVWPKLQCCSLSYFVRWERMHLLNLLQFTRKTDCGTS</sequence>
<dbReference type="Proteomes" id="UP000015106">
    <property type="component" value="Chromosome 7"/>
</dbReference>
<dbReference type="AlphaFoldDB" id="A0A8R7V325"/>
<reference evidence="1" key="2">
    <citation type="submission" date="2018-03" db="EMBL/GenBank/DDBJ databases">
        <title>The Triticum urartu genome reveals the dynamic nature of wheat genome evolution.</title>
        <authorList>
            <person name="Ling H."/>
            <person name="Ma B."/>
            <person name="Shi X."/>
            <person name="Liu H."/>
            <person name="Dong L."/>
            <person name="Sun H."/>
            <person name="Cao Y."/>
            <person name="Gao Q."/>
            <person name="Zheng S."/>
            <person name="Li Y."/>
            <person name="Yu Y."/>
            <person name="Du H."/>
            <person name="Qi M."/>
            <person name="Li Y."/>
            <person name="Yu H."/>
            <person name="Cui Y."/>
            <person name="Wang N."/>
            <person name="Chen C."/>
            <person name="Wu H."/>
            <person name="Zhao Y."/>
            <person name="Zhang J."/>
            <person name="Li Y."/>
            <person name="Zhou W."/>
            <person name="Zhang B."/>
            <person name="Hu W."/>
            <person name="Eijk M."/>
            <person name="Tang J."/>
            <person name="Witsenboer H."/>
            <person name="Zhao S."/>
            <person name="Li Z."/>
            <person name="Zhang A."/>
            <person name="Wang D."/>
            <person name="Liang C."/>
        </authorList>
    </citation>
    <scope>NUCLEOTIDE SEQUENCE [LARGE SCALE GENOMIC DNA]</scope>
    <source>
        <strain evidence="1">cv. G1812</strain>
    </source>
</reference>
<name>A0A8R7V325_TRIUA</name>
<reference evidence="1" key="3">
    <citation type="submission" date="2022-06" db="UniProtKB">
        <authorList>
            <consortium name="EnsemblPlants"/>
        </authorList>
    </citation>
    <scope>IDENTIFICATION</scope>
</reference>